<dbReference type="Proteomes" id="UP001497453">
    <property type="component" value="Chromosome 2"/>
</dbReference>
<dbReference type="InterPro" id="IPR029058">
    <property type="entry name" value="AB_hydrolase_fold"/>
</dbReference>
<dbReference type="EMBL" id="OZ037945">
    <property type="protein sequence ID" value="CAL1702668.1"/>
    <property type="molecule type" value="Genomic_DNA"/>
</dbReference>
<dbReference type="Pfam" id="PF01738">
    <property type="entry name" value="DLH"/>
    <property type="match status" value="1"/>
</dbReference>
<evidence type="ECO:0000313" key="3">
    <source>
        <dbReference type="Proteomes" id="UP001497453"/>
    </source>
</evidence>
<dbReference type="PANTHER" id="PTHR17630:SF44">
    <property type="entry name" value="PROTEIN AIM2"/>
    <property type="match status" value="1"/>
</dbReference>
<proteinExistence type="predicted"/>
<name>A0ABP1D6N3_9APHY</name>
<dbReference type="InterPro" id="IPR002925">
    <property type="entry name" value="Dienelactn_hydro"/>
</dbReference>
<protein>
    <recommendedName>
        <fullName evidence="1">Dienelactone hydrolase domain-containing protein</fullName>
    </recommendedName>
</protein>
<accession>A0ABP1D6N3</accession>
<evidence type="ECO:0000313" key="2">
    <source>
        <dbReference type="EMBL" id="CAL1702668.1"/>
    </source>
</evidence>
<reference evidence="3" key="1">
    <citation type="submission" date="2024-04" db="EMBL/GenBank/DDBJ databases">
        <authorList>
            <person name="Shaw F."/>
            <person name="Minotto A."/>
        </authorList>
    </citation>
    <scope>NUCLEOTIDE SEQUENCE [LARGE SCALE GENOMIC DNA]</scope>
</reference>
<keyword evidence="3" id="KW-1185">Reference proteome</keyword>
<dbReference type="PANTHER" id="PTHR17630">
    <property type="entry name" value="DIENELACTONE HYDROLASE"/>
    <property type="match status" value="1"/>
</dbReference>
<dbReference type="Gene3D" id="3.40.50.1820">
    <property type="entry name" value="alpha/beta hydrolase"/>
    <property type="match status" value="1"/>
</dbReference>
<organism evidence="2 3">
    <name type="scientific">Somion occarium</name>
    <dbReference type="NCBI Taxonomy" id="3059160"/>
    <lineage>
        <taxon>Eukaryota</taxon>
        <taxon>Fungi</taxon>
        <taxon>Dikarya</taxon>
        <taxon>Basidiomycota</taxon>
        <taxon>Agaricomycotina</taxon>
        <taxon>Agaricomycetes</taxon>
        <taxon>Polyporales</taxon>
        <taxon>Cerrenaceae</taxon>
        <taxon>Somion</taxon>
    </lineage>
</organism>
<sequence length="249" mass="26770">MSLCKDCISGVRHEGTPEGKIEKIGGIRSYIATPHGEYSKDKVIVFIPDVFGIDMDNGKLLADAFAHDGYKVVAPDLFNGDPIPDGALDSGTFDFMAWLGKHPPAGVVPIVEKVIDALKAEGVTKFGAVAFCYGGRLAFDLAFKGSLDVVVANHPSLLKVPEDLERYLAEAKAPLLINSCETDQQFPIEAQAKADEILGGGKFAPGYERPYWAGVVHGFSIRGDVSDPTIKAAKEGAYKAGIEFFKKHL</sequence>
<evidence type="ECO:0000259" key="1">
    <source>
        <dbReference type="Pfam" id="PF01738"/>
    </source>
</evidence>
<feature type="domain" description="Dienelactone hydrolase" evidence="1">
    <location>
        <begin position="27"/>
        <end position="248"/>
    </location>
</feature>
<dbReference type="SUPFAM" id="SSF53474">
    <property type="entry name" value="alpha/beta-Hydrolases"/>
    <property type="match status" value="1"/>
</dbReference>
<gene>
    <name evidence="2" type="ORF">GFSPODELE1_LOCUS4154</name>
</gene>